<dbReference type="EMBL" id="PEZW01000026">
    <property type="protein sequence ID" value="PIS07400.1"/>
    <property type="molecule type" value="Genomic_DNA"/>
</dbReference>
<gene>
    <name evidence="1" type="ORF">COT78_03855</name>
</gene>
<accession>A0A2H0W5Q4</accession>
<reference evidence="2" key="1">
    <citation type="submission" date="2017-09" db="EMBL/GenBank/DDBJ databases">
        <title>Depth-based differentiation of microbial function through sediment-hosted aquifers and enrichment of novel symbionts in the deep terrestrial subsurface.</title>
        <authorList>
            <person name="Probst A.J."/>
            <person name="Ladd B."/>
            <person name="Jarett J.K."/>
            <person name="Geller-Mcgrath D.E."/>
            <person name="Sieber C.M.K."/>
            <person name="Emerson J.B."/>
            <person name="Anantharaman K."/>
            <person name="Thomas B.C."/>
            <person name="Malmstrom R."/>
            <person name="Stieglmeier M."/>
            <person name="Klingl A."/>
            <person name="Woyke T."/>
            <person name="Ryan C.M."/>
            <person name="Banfield J.F."/>
        </authorList>
    </citation>
    <scope>NUCLEOTIDE SEQUENCE [LARGE SCALE GENOMIC DNA]</scope>
</reference>
<comment type="caution">
    <text evidence="1">The sequence shown here is derived from an EMBL/GenBank/DDBJ whole genome shotgun (WGS) entry which is preliminary data.</text>
</comment>
<dbReference type="Proteomes" id="UP000231382">
    <property type="component" value="Unassembled WGS sequence"/>
</dbReference>
<evidence type="ECO:0000313" key="1">
    <source>
        <dbReference type="EMBL" id="PIS07400.1"/>
    </source>
</evidence>
<proteinExistence type="predicted"/>
<name>A0A2H0W5Q4_9BACT</name>
<evidence type="ECO:0000313" key="2">
    <source>
        <dbReference type="Proteomes" id="UP000231382"/>
    </source>
</evidence>
<protein>
    <submittedName>
        <fullName evidence="1">Uncharacterized protein</fullName>
    </submittedName>
</protein>
<organism evidence="1 2">
    <name type="scientific">Candidatus Berkelbacteria bacterium CG10_big_fil_rev_8_21_14_0_10_43_13</name>
    <dbReference type="NCBI Taxonomy" id="1974514"/>
    <lineage>
        <taxon>Bacteria</taxon>
        <taxon>Candidatus Berkelbacteria</taxon>
    </lineage>
</organism>
<dbReference type="AlphaFoldDB" id="A0A2H0W5Q4"/>
<sequence>MVVAGTGLAEANAAVAIRLMNKAIRGTKPQRERGGLIVLLSFLLRWYQHKSRSGSENLWLGQNYNRIFSDVNRFESK</sequence>